<sequence>MAEALQQLPAWRKPEPNLASMPVEVLEQILEHVLPTTIPTKYEPFATHLISEEDCSRNQWACSFRLQSKTIKKVAEDLIIERLEVRSALGGLSAARVEIAKHKRRVCFGTEDEAGWERYFSALHDEEC</sequence>
<accession>A0A0N1HZI1</accession>
<evidence type="ECO:0000313" key="1">
    <source>
        <dbReference type="EMBL" id="KPI44216.1"/>
    </source>
</evidence>
<dbReference type="VEuPathDB" id="FungiDB:AB675_8677"/>
<dbReference type="EMBL" id="LFJN01000003">
    <property type="protein sequence ID" value="KPI44216.1"/>
    <property type="molecule type" value="Genomic_DNA"/>
</dbReference>
<organism evidence="1 2">
    <name type="scientific">Cyphellophora attinorum</name>
    <dbReference type="NCBI Taxonomy" id="1664694"/>
    <lineage>
        <taxon>Eukaryota</taxon>
        <taxon>Fungi</taxon>
        <taxon>Dikarya</taxon>
        <taxon>Ascomycota</taxon>
        <taxon>Pezizomycotina</taxon>
        <taxon>Eurotiomycetes</taxon>
        <taxon>Chaetothyriomycetidae</taxon>
        <taxon>Chaetothyriales</taxon>
        <taxon>Cyphellophoraceae</taxon>
        <taxon>Cyphellophora</taxon>
    </lineage>
</organism>
<name>A0A0N1HZI1_9EURO</name>
<proteinExistence type="predicted"/>
<reference evidence="1 2" key="1">
    <citation type="submission" date="2015-06" db="EMBL/GenBank/DDBJ databases">
        <title>Draft genome of the ant-associated black yeast Phialophora attae CBS 131958.</title>
        <authorList>
            <person name="Moreno L.F."/>
            <person name="Stielow B.J."/>
            <person name="de Hoog S."/>
            <person name="Vicente V.A."/>
            <person name="Weiss V.A."/>
            <person name="de Vries M."/>
            <person name="Cruz L.M."/>
            <person name="Souza E.M."/>
        </authorList>
    </citation>
    <scope>NUCLEOTIDE SEQUENCE [LARGE SCALE GENOMIC DNA]</scope>
    <source>
        <strain evidence="1 2">CBS 131958</strain>
    </source>
</reference>
<dbReference type="Proteomes" id="UP000038010">
    <property type="component" value="Unassembled WGS sequence"/>
</dbReference>
<evidence type="ECO:0000313" key="2">
    <source>
        <dbReference type="Proteomes" id="UP000038010"/>
    </source>
</evidence>
<gene>
    <name evidence="1" type="ORF">AB675_8677</name>
</gene>
<dbReference type="RefSeq" id="XP_018004179.1">
    <property type="nucleotide sequence ID" value="XM_018149143.1"/>
</dbReference>
<dbReference type="GeneID" id="28741023"/>
<keyword evidence="2" id="KW-1185">Reference proteome</keyword>
<comment type="caution">
    <text evidence="1">The sequence shown here is derived from an EMBL/GenBank/DDBJ whole genome shotgun (WGS) entry which is preliminary data.</text>
</comment>
<dbReference type="AlphaFoldDB" id="A0A0N1HZI1"/>
<protein>
    <recommendedName>
        <fullName evidence="3">F-box domain-containing protein</fullName>
    </recommendedName>
</protein>
<evidence type="ECO:0008006" key="3">
    <source>
        <dbReference type="Google" id="ProtNLM"/>
    </source>
</evidence>